<protein>
    <recommendedName>
        <fullName evidence="1">Tagaturonate/fructuronate epimerase</fullName>
        <shortName evidence="1">D-TagA/D-FruA epimerase</shortName>
        <ecNumber evidence="1">5.1.2.7</ecNumber>
    </recommendedName>
</protein>
<keyword evidence="1" id="KW-0413">Isomerase</keyword>
<accession>A0AAN0K9B0</accession>
<dbReference type="KEGG" id="broo:brsh051_25720"/>
<keyword evidence="3" id="KW-1185">Reference proteome</keyword>
<dbReference type="AlphaFoldDB" id="A0AAN0K9B0"/>
<comment type="catalytic activity">
    <reaction evidence="1">
        <text>keto-D-tagaturonate = keto-D-fructuronate</text>
        <dbReference type="Rhea" id="RHEA:51656"/>
        <dbReference type="ChEBI" id="CHEBI:17886"/>
        <dbReference type="ChEBI" id="CHEBI:59881"/>
        <dbReference type="EC" id="5.1.2.7"/>
    </reaction>
</comment>
<reference evidence="2" key="1">
    <citation type="journal article" date="2024" name="Int. J. Syst. Evol. Microbiol.">
        <title>Brooklawnia propionicigenes sp. nov., a facultatively anaerobic, propionate-producing bacterium isolated from a methanogenic reactor treating waste from cattle farms.</title>
        <authorList>
            <person name="Akita Y."/>
            <person name="Ueki A."/>
            <person name="Tonouchi A."/>
            <person name="Sugawara Y."/>
            <person name="Honma S."/>
            <person name="Kaku N."/>
            <person name="Ueki K."/>
        </authorList>
    </citation>
    <scope>NUCLEOTIDE SEQUENCE</scope>
    <source>
        <strain evidence="2">SH051</strain>
    </source>
</reference>
<dbReference type="Pfam" id="PF16257">
    <property type="entry name" value="UxaE"/>
    <property type="match status" value="1"/>
</dbReference>
<comment type="cofactor">
    <cofactor evidence="1">
        <name>a divalent metal cation</name>
        <dbReference type="ChEBI" id="CHEBI:60240"/>
    </cofactor>
</comment>
<feature type="binding site" evidence="1">
    <location>
        <position position="216"/>
    </location>
    <ligand>
        <name>a divalent metal cation</name>
        <dbReference type="ChEBI" id="CHEBI:60240"/>
    </ligand>
</feature>
<dbReference type="GO" id="GO:0046872">
    <property type="term" value="F:metal ion binding"/>
    <property type="evidence" value="ECO:0007669"/>
    <property type="project" value="UniProtKB-UniRule"/>
</dbReference>
<dbReference type="HAMAP" id="MF_02243">
    <property type="entry name" value="UxaE"/>
    <property type="match status" value="1"/>
</dbReference>
<feature type="active site" description="Proton donor" evidence="1">
    <location>
        <position position="174"/>
    </location>
</feature>
<feature type="active site" description="Proton acceptor" evidence="1">
    <location>
        <position position="78"/>
    </location>
</feature>
<dbReference type="RefSeq" id="WP_286265670.1">
    <property type="nucleotide sequence ID" value="NZ_AP028056.1"/>
</dbReference>
<dbReference type="InterPro" id="IPR032586">
    <property type="entry name" value="UxaE"/>
</dbReference>
<organism evidence="2 3">
    <name type="scientific">Brooklawnia propionicigenes</name>
    <dbReference type="NCBI Taxonomy" id="3041175"/>
    <lineage>
        <taxon>Bacteria</taxon>
        <taxon>Bacillati</taxon>
        <taxon>Actinomycetota</taxon>
        <taxon>Actinomycetes</taxon>
        <taxon>Propionibacteriales</taxon>
        <taxon>Propionibacteriaceae</taxon>
        <taxon>Brooklawnia</taxon>
    </lineage>
</organism>
<evidence type="ECO:0000313" key="2">
    <source>
        <dbReference type="EMBL" id="BEH03291.1"/>
    </source>
</evidence>
<feature type="binding site" evidence="1">
    <location>
        <position position="256"/>
    </location>
    <ligand>
        <name>a divalent metal cation</name>
        <dbReference type="ChEBI" id="CHEBI:60240"/>
    </ligand>
</feature>
<dbReference type="EMBL" id="AP028056">
    <property type="protein sequence ID" value="BEH03291.1"/>
    <property type="molecule type" value="Genomic_DNA"/>
</dbReference>
<name>A0AAN0K9B0_9ACTN</name>
<sequence length="414" mass="45768">MTIGKYSLGAGDRFGKEGAAQVAAFEKIKADGVDVDIVWNKSNREHTIIGTSPVDQRKAADAAVAKTGWKGQYFVDADHINMTNADWFIDSCDFFTIDITDLIGKQTTAENAAAFLERAKPLLGEHTIAGLDAPVVVTEGVLNKIAQRYLFGLEDAKRLYDRIVEKGGDIRHVELAMDESPERQGPADLLVVLSEVAHEQLPIDTVAVKFVGRFNKGVDYVGDVDEFLAEFRADVAVIQYAIKKYGLHENLKLSVHTGSDKFSIYPGMGQIIRELNTGLHLKTAGTTWLEELIGLAEGGGEGLAIAKEIYRTAYGMLDELTAPYADVIDIDPAALPSPDEVDAWTGKQFADALRHDQSNPAYNLNLRQLLHVSFKLAAKMGQRYLDALDEHREHVERNVTENLYERHLKPLFEA</sequence>
<evidence type="ECO:0000313" key="3">
    <source>
        <dbReference type="Proteomes" id="UP001431656"/>
    </source>
</evidence>
<dbReference type="GO" id="GO:0016856">
    <property type="term" value="F:racemase and epimerase activity, acting on hydroxy acids and derivatives"/>
    <property type="evidence" value="ECO:0007669"/>
    <property type="project" value="UniProtKB-UniRule"/>
</dbReference>
<proteinExistence type="inferred from homology"/>
<dbReference type="EC" id="5.1.2.7" evidence="1"/>
<feature type="binding site" evidence="1">
    <location>
        <position position="79"/>
    </location>
    <ligand>
        <name>a divalent metal cation</name>
        <dbReference type="ChEBI" id="CHEBI:60240"/>
    </ligand>
</feature>
<evidence type="ECO:0000256" key="1">
    <source>
        <dbReference type="HAMAP-Rule" id="MF_02243"/>
    </source>
</evidence>
<comment type="function">
    <text evidence="1">Catalyzes the epimerization of D-tagaturonate (D-TagA) to D-fructuronate (D-FruA).</text>
</comment>
<dbReference type="Proteomes" id="UP001431656">
    <property type="component" value="Chromosome"/>
</dbReference>
<gene>
    <name evidence="1" type="primary">uxaE</name>
    <name evidence="2" type="ORF">brsh051_25720</name>
</gene>
<keyword evidence="1" id="KW-0479">Metal-binding</keyword>
<comment type="similarity">
    <text evidence="1">Belongs to the UxaE family.</text>
</comment>